<dbReference type="AlphaFoldDB" id="A0A1M7TVM9"/>
<dbReference type="Proteomes" id="UP000184428">
    <property type="component" value="Unassembled WGS sequence"/>
</dbReference>
<evidence type="ECO:0000256" key="6">
    <source>
        <dbReference type="ARBA" id="ARBA00023136"/>
    </source>
</evidence>
<feature type="transmembrane region" description="Helical" evidence="7">
    <location>
        <begin position="321"/>
        <end position="343"/>
    </location>
</feature>
<feature type="transmembrane region" description="Helical" evidence="7">
    <location>
        <begin position="101"/>
        <end position="121"/>
    </location>
</feature>
<dbReference type="CDD" id="cd17321">
    <property type="entry name" value="MFS_MMR_MDR_like"/>
    <property type="match status" value="1"/>
</dbReference>
<comment type="subcellular location">
    <subcellularLocation>
        <location evidence="1">Cell membrane</location>
        <topology evidence="1">Multi-pass membrane protein</topology>
    </subcellularLocation>
</comment>
<sequence length="495" mass="49840">MSIHSAAEPAAHAHAHPSPHPTPATVDEPRRPWTVFGLMIAAQFMVILDVSVVNVALPSISRALHLSAADYQWTISAYVLLSGGLLLLGGRIADLLNRRGAFLTGIGLFTVASLLSGLAQAPWTLILARAGQGAGAALLTPAAMSIIMTHYAGRQRQTALGVWGAIGSLGIAAGVLFGGVLTSAVDWRAVFFINVPIGAVVVLGTLRTVTRGERQPAALRRLDAPGALTLVAGLLALVCGIEATRSAGWTSARTWIALAAAAILLTTFARLERRAADPLVPPATWRIRSLVSASAVMAGVTGVVVGAIFLSSLYLQDVTGASPIIAGLEFLPLAAAITLAATVASKVIDRIGARLLILGGLVVMAAGVLLLAANAGGTSYAADVLPGFLLVGAGVGPMFVAIAIAAMSDVPADRSGLASGLMMTGHEIGAALGVAALTAIAGDLTSRAGLITGYGHAFVATAGILAALFLLTALAVPGGRAAVGASAHGHGGHGH</sequence>
<dbReference type="RefSeq" id="WP_072917980.1">
    <property type="nucleotide sequence ID" value="NZ_FRDM01000009.1"/>
</dbReference>
<evidence type="ECO:0000256" key="4">
    <source>
        <dbReference type="ARBA" id="ARBA00022692"/>
    </source>
</evidence>
<dbReference type="GO" id="GO:0005886">
    <property type="term" value="C:plasma membrane"/>
    <property type="evidence" value="ECO:0007669"/>
    <property type="project" value="UniProtKB-SubCell"/>
</dbReference>
<feature type="transmembrane region" description="Helical" evidence="7">
    <location>
        <begin position="133"/>
        <end position="153"/>
    </location>
</feature>
<feature type="transmembrane region" description="Helical" evidence="7">
    <location>
        <begin position="227"/>
        <end position="246"/>
    </location>
</feature>
<protein>
    <submittedName>
        <fullName evidence="9">Drug resistance transporter, EmrB/QacA subfamily</fullName>
    </submittedName>
</protein>
<accession>A0A1M7TVM9</accession>
<keyword evidence="5 7" id="KW-1133">Transmembrane helix</keyword>
<dbReference type="Gene3D" id="1.20.1250.20">
    <property type="entry name" value="MFS general substrate transporter like domains"/>
    <property type="match status" value="1"/>
</dbReference>
<dbReference type="InterPro" id="IPR011701">
    <property type="entry name" value="MFS"/>
</dbReference>
<evidence type="ECO:0000256" key="7">
    <source>
        <dbReference type="SAM" id="Phobius"/>
    </source>
</evidence>
<dbReference type="PROSITE" id="PS50850">
    <property type="entry name" value="MFS"/>
    <property type="match status" value="1"/>
</dbReference>
<dbReference type="PANTHER" id="PTHR42718">
    <property type="entry name" value="MAJOR FACILITATOR SUPERFAMILY MULTIDRUG TRANSPORTER MFSC"/>
    <property type="match status" value="1"/>
</dbReference>
<keyword evidence="4 7" id="KW-0812">Transmembrane</keyword>
<dbReference type="Pfam" id="PF07690">
    <property type="entry name" value="MFS_1"/>
    <property type="match status" value="1"/>
</dbReference>
<feature type="domain" description="Major facilitator superfamily (MFS) profile" evidence="8">
    <location>
        <begin position="35"/>
        <end position="480"/>
    </location>
</feature>
<keyword evidence="3" id="KW-1003">Cell membrane</keyword>
<feature type="transmembrane region" description="Helical" evidence="7">
    <location>
        <begin position="71"/>
        <end position="89"/>
    </location>
</feature>
<feature type="transmembrane region" description="Helical" evidence="7">
    <location>
        <begin position="187"/>
        <end position="206"/>
    </location>
</feature>
<feature type="transmembrane region" description="Helical" evidence="7">
    <location>
        <begin position="355"/>
        <end position="375"/>
    </location>
</feature>
<name>A0A1M7TVM9_9ACTN</name>
<proteinExistence type="predicted"/>
<feature type="transmembrane region" description="Helical" evidence="7">
    <location>
        <begin position="160"/>
        <end position="181"/>
    </location>
</feature>
<evidence type="ECO:0000256" key="3">
    <source>
        <dbReference type="ARBA" id="ARBA00022475"/>
    </source>
</evidence>
<dbReference type="PRINTS" id="PR01036">
    <property type="entry name" value="TCRTETB"/>
</dbReference>
<keyword evidence="6 7" id="KW-0472">Membrane</keyword>
<dbReference type="OrthoDB" id="7375466at2"/>
<keyword evidence="2" id="KW-0813">Transport</keyword>
<feature type="transmembrane region" description="Helical" evidence="7">
    <location>
        <begin position="252"/>
        <end position="269"/>
    </location>
</feature>
<evidence type="ECO:0000256" key="2">
    <source>
        <dbReference type="ARBA" id="ARBA00022448"/>
    </source>
</evidence>
<dbReference type="InterPro" id="IPR020846">
    <property type="entry name" value="MFS_dom"/>
</dbReference>
<evidence type="ECO:0000313" key="10">
    <source>
        <dbReference type="Proteomes" id="UP000184428"/>
    </source>
</evidence>
<dbReference type="PANTHER" id="PTHR42718:SF46">
    <property type="entry name" value="BLR6921 PROTEIN"/>
    <property type="match status" value="1"/>
</dbReference>
<reference evidence="9 10" key="1">
    <citation type="submission" date="2016-12" db="EMBL/GenBank/DDBJ databases">
        <authorList>
            <person name="Song W.-J."/>
            <person name="Kurnit D.M."/>
        </authorList>
    </citation>
    <scope>NUCLEOTIDE SEQUENCE [LARGE SCALE GENOMIC DNA]</scope>
    <source>
        <strain evidence="9 10">DSM 43162</strain>
    </source>
</reference>
<feature type="transmembrane region" description="Helical" evidence="7">
    <location>
        <begin position="35"/>
        <end position="59"/>
    </location>
</feature>
<evidence type="ECO:0000259" key="8">
    <source>
        <dbReference type="PROSITE" id="PS50850"/>
    </source>
</evidence>
<feature type="transmembrane region" description="Helical" evidence="7">
    <location>
        <begin position="420"/>
        <end position="442"/>
    </location>
</feature>
<evidence type="ECO:0000256" key="1">
    <source>
        <dbReference type="ARBA" id="ARBA00004651"/>
    </source>
</evidence>
<feature type="transmembrane region" description="Helical" evidence="7">
    <location>
        <begin position="387"/>
        <end position="408"/>
    </location>
</feature>
<evidence type="ECO:0000256" key="5">
    <source>
        <dbReference type="ARBA" id="ARBA00022989"/>
    </source>
</evidence>
<gene>
    <name evidence="9" type="ORF">SAMN05660350_02246</name>
</gene>
<dbReference type="Gene3D" id="1.20.1720.10">
    <property type="entry name" value="Multidrug resistance protein D"/>
    <property type="match status" value="1"/>
</dbReference>
<feature type="transmembrane region" description="Helical" evidence="7">
    <location>
        <begin position="290"/>
        <end position="315"/>
    </location>
</feature>
<evidence type="ECO:0000313" key="9">
    <source>
        <dbReference type="EMBL" id="SHN74776.1"/>
    </source>
</evidence>
<organism evidence="9 10">
    <name type="scientific">Geodermatophilus obscurus</name>
    <dbReference type="NCBI Taxonomy" id="1861"/>
    <lineage>
        <taxon>Bacteria</taxon>
        <taxon>Bacillati</taxon>
        <taxon>Actinomycetota</taxon>
        <taxon>Actinomycetes</taxon>
        <taxon>Geodermatophilales</taxon>
        <taxon>Geodermatophilaceae</taxon>
        <taxon>Geodermatophilus</taxon>
    </lineage>
</organism>
<dbReference type="GO" id="GO:0022857">
    <property type="term" value="F:transmembrane transporter activity"/>
    <property type="evidence" value="ECO:0007669"/>
    <property type="project" value="InterPro"/>
</dbReference>
<dbReference type="EMBL" id="FRDM01000009">
    <property type="protein sequence ID" value="SHN74776.1"/>
    <property type="molecule type" value="Genomic_DNA"/>
</dbReference>
<dbReference type="SUPFAM" id="SSF103473">
    <property type="entry name" value="MFS general substrate transporter"/>
    <property type="match status" value="1"/>
</dbReference>
<feature type="transmembrane region" description="Helical" evidence="7">
    <location>
        <begin position="454"/>
        <end position="476"/>
    </location>
</feature>
<dbReference type="InterPro" id="IPR036259">
    <property type="entry name" value="MFS_trans_sf"/>
</dbReference>